<reference evidence="3" key="1">
    <citation type="journal article" date="2021" name="Proc. Natl. Acad. Sci. U.S.A.">
        <title>A Catalog of Tens of Thousands of Viruses from Human Metagenomes Reveals Hidden Associations with Chronic Diseases.</title>
        <authorList>
            <person name="Tisza M.J."/>
            <person name="Buck C.B."/>
        </authorList>
    </citation>
    <scope>NUCLEOTIDE SEQUENCE</scope>
    <source>
        <strain evidence="3">Ctr0w28</strain>
    </source>
</reference>
<sequence length="352" mass="34709">MIDGVIAQTGNSRLVKANLPATYEEFKAQAAAGTLPIDLLFNAAGWSVQPTFLNKGTLLDDTTASKYPTGTDTVNKALGAVPNITYREIARYDTAGSYTWVPPYAGTFVFLLIGAGGSGSAAVGYSSNRNRAVGGSSGYAKCVKASLPTNTDVTVFVGQGGAAVTANGADGGGVASKDGNNGGTTSIKLFYPTVAVVGVEGGGGGEAIDTGDIFPSSLNTGAQIGGIPNAYYGPDGLQGASDIDGYWFGIPWTCVNPVTGEAILGGGAGVSTATSSGSTSSAGKAGKNPATGLGGGDAARTDRGTVTAQSATEFGCGGGAAAVDKRDESYTATSGAGADGAVIIYGIEDVDG</sequence>
<name>A0A8S5NRJ5_9CAUD</name>
<dbReference type="EMBL" id="BK015227">
    <property type="protein sequence ID" value="DAD96983.1"/>
    <property type="molecule type" value="Genomic_DNA"/>
</dbReference>
<feature type="domain" description="Glycine-rich" evidence="2">
    <location>
        <begin position="94"/>
        <end position="345"/>
    </location>
</feature>
<dbReference type="InterPro" id="IPR049304">
    <property type="entry name" value="Gly_rich_dom"/>
</dbReference>
<feature type="compositionally biased region" description="Low complexity" evidence="1">
    <location>
        <begin position="274"/>
        <end position="283"/>
    </location>
</feature>
<accession>A0A8S5NRJ5</accession>
<evidence type="ECO:0000259" key="2">
    <source>
        <dbReference type="Pfam" id="PF21722"/>
    </source>
</evidence>
<protein>
    <recommendedName>
        <fullName evidence="2">Glycine-rich domain-containing protein</fullName>
    </recommendedName>
</protein>
<organism evidence="3">
    <name type="scientific">Myoviridae sp. ctr0w28</name>
    <dbReference type="NCBI Taxonomy" id="2826703"/>
    <lineage>
        <taxon>Viruses</taxon>
        <taxon>Duplodnaviria</taxon>
        <taxon>Heunggongvirae</taxon>
        <taxon>Uroviricota</taxon>
        <taxon>Caudoviricetes</taxon>
    </lineage>
</organism>
<feature type="region of interest" description="Disordered" evidence="1">
    <location>
        <begin position="274"/>
        <end position="305"/>
    </location>
</feature>
<dbReference type="Pfam" id="PF21722">
    <property type="entry name" value="Gly_rich_2"/>
    <property type="match status" value="1"/>
</dbReference>
<proteinExistence type="predicted"/>
<evidence type="ECO:0000313" key="3">
    <source>
        <dbReference type="EMBL" id="DAD96983.1"/>
    </source>
</evidence>
<evidence type="ECO:0000256" key="1">
    <source>
        <dbReference type="SAM" id="MobiDB-lite"/>
    </source>
</evidence>